<evidence type="ECO:0000313" key="3">
    <source>
        <dbReference type="Proteomes" id="UP000276133"/>
    </source>
</evidence>
<organism evidence="2 3">
    <name type="scientific">Brachionus plicatilis</name>
    <name type="common">Marine rotifer</name>
    <name type="synonym">Brachionus muelleri</name>
    <dbReference type="NCBI Taxonomy" id="10195"/>
    <lineage>
        <taxon>Eukaryota</taxon>
        <taxon>Metazoa</taxon>
        <taxon>Spiralia</taxon>
        <taxon>Gnathifera</taxon>
        <taxon>Rotifera</taxon>
        <taxon>Eurotatoria</taxon>
        <taxon>Monogononta</taxon>
        <taxon>Pseudotrocha</taxon>
        <taxon>Ploima</taxon>
        <taxon>Brachionidae</taxon>
        <taxon>Brachionus</taxon>
    </lineage>
</organism>
<name>A0A3M7T305_BRAPC</name>
<keyword evidence="3" id="KW-1185">Reference proteome</keyword>
<sequence>MEIVVPITESSGTPLKKRVSRIHVVQRQLQIYFSIYGSPPNVGGMPIGGPPYGDRPIGAPPYGDKPIGAPPYGDRPIGAPPYGDRPIGAPPYGDRPIGAPPYGEPYCWDGSTGTTGMQHLWASRTFFSQLSVGIWKSKLAKDRFTAKYNLNALIKIFAFTLRNHFYHRAWPNMNFPTNHKLLSYRIIWRIEKQFLDIVCLATARLACGGGLHERSPMVARLKKIKKNWNYGKHACGDVLLGHLSMVPRCRLGNSIRKISISQYQSVFSIEDEIQYRNQPVPNFYFYRLLYMQIFKKIKNKKQFLLFSTDYLSPFFLMKENNNTEILIISSSHIILSVSQVCLDALKSSYIYKYSLIVKRH</sequence>
<dbReference type="Proteomes" id="UP000276133">
    <property type="component" value="Unassembled WGS sequence"/>
</dbReference>
<evidence type="ECO:0000313" key="2">
    <source>
        <dbReference type="EMBL" id="RNA42411.1"/>
    </source>
</evidence>
<proteinExistence type="predicted"/>
<evidence type="ECO:0000256" key="1">
    <source>
        <dbReference type="SAM" id="MobiDB-lite"/>
    </source>
</evidence>
<keyword evidence="2" id="KW-0396">Initiation factor</keyword>
<reference evidence="2 3" key="1">
    <citation type="journal article" date="2018" name="Sci. Rep.">
        <title>Genomic signatures of local adaptation to the degree of environmental predictability in rotifers.</title>
        <authorList>
            <person name="Franch-Gras L."/>
            <person name="Hahn C."/>
            <person name="Garcia-Roger E.M."/>
            <person name="Carmona M.J."/>
            <person name="Serra M."/>
            <person name="Gomez A."/>
        </authorList>
    </citation>
    <scope>NUCLEOTIDE SEQUENCE [LARGE SCALE GENOMIC DNA]</scope>
    <source>
        <strain evidence="2">HYR1</strain>
    </source>
</reference>
<protein>
    <submittedName>
        <fullName evidence="2">Translation initiation factor IF-2</fullName>
    </submittedName>
</protein>
<feature type="region of interest" description="Disordered" evidence="1">
    <location>
        <begin position="53"/>
        <end position="85"/>
    </location>
</feature>
<dbReference type="AlphaFoldDB" id="A0A3M7T305"/>
<keyword evidence="2" id="KW-0648">Protein biosynthesis</keyword>
<accession>A0A3M7T305</accession>
<gene>
    <name evidence="2" type="ORF">BpHYR1_008048</name>
</gene>
<dbReference type="GO" id="GO:0003743">
    <property type="term" value="F:translation initiation factor activity"/>
    <property type="evidence" value="ECO:0007669"/>
    <property type="project" value="UniProtKB-KW"/>
</dbReference>
<comment type="caution">
    <text evidence="2">The sequence shown here is derived from an EMBL/GenBank/DDBJ whole genome shotgun (WGS) entry which is preliminary data.</text>
</comment>
<dbReference type="STRING" id="10195.A0A3M7T305"/>
<dbReference type="EMBL" id="REGN01000367">
    <property type="protein sequence ID" value="RNA42411.1"/>
    <property type="molecule type" value="Genomic_DNA"/>
</dbReference>